<gene>
    <name evidence="1" type="ORF">FEAC_22870</name>
</gene>
<dbReference type="Proteomes" id="UP000032336">
    <property type="component" value="Unassembled WGS sequence"/>
</dbReference>
<keyword evidence="2" id="KW-1185">Reference proteome</keyword>
<dbReference type="STRING" id="1121877.FEAC_22870"/>
<reference evidence="1 2" key="1">
    <citation type="submission" date="2015-01" db="EMBL/GenBank/DDBJ databases">
        <title>Draft genome of the acidophilic iron oxidizer Ferrimicrobium acidiphilum strain T23.</title>
        <authorList>
            <person name="Poehlein A."/>
            <person name="Eisen S."/>
            <person name="Schloemann M."/>
            <person name="Johnson B.D."/>
            <person name="Daniel R."/>
            <person name="Muehling M."/>
        </authorList>
    </citation>
    <scope>NUCLEOTIDE SEQUENCE [LARGE SCALE GENOMIC DNA]</scope>
    <source>
        <strain evidence="1 2">T23</strain>
    </source>
</reference>
<protein>
    <submittedName>
        <fullName evidence="1">Uncharacterized protein</fullName>
    </submittedName>
</protein>
<evidence type="ECO:0000313" key="1">
    <source>
        <dbReference type="EMBL" id="KJE75990.1"/>
    </source>
</evidence>
<comment type="caution">
    <text evidence="1">The sequence shown here is derived from an EMBL/GenBank/DDBJ whole genome shotgun (WGS) entry which is preliminary data.</text>
</comment>
<dbReference type="GeneID" id="78373338"/>
<dbReference type="RefSeq" id="WP_035390287.1">
    <property type="nucleotide sequence ID" value="NZ_JQKF01000022.1"/>
</dbReference>
<evidence type="ECO:0000313" key="2">
    <source>
        <dbReference type="Proteomes" id="UP000032336"/>
    </source>
</evidence>
<name>A0A0D8FRU7_9ACTN</name>
<dbReference type="AlphaFoldDB" id="A0A0D8FRU7"/>
<proteinExistence type="predicted"/>
<organism evidence="1 2">
    <name type="scientific">Ferrimicrobium acidiphilum DSM 19497</name>
    <dbReference type="NCBI Taxonomy" id="1121877"/>
    <lineage>
        <taxon>Bacteria</taxon>
        <taxon>Bacillati</taxon>
        <taxon>Actinomycetota</taxon>
        <taxon>Acidimicrobiia</taxon>
        <taxon>Acidimicrobiales</taxon>
        <taxon>Acidimicrobiaceae</taxon>
        <taxon>Ferrimicrobium</taxon>
    </lineage>
</organism>
<accession>A0A0D8FRU7</accession>
<sequence>MDGQRQREVVSALERALRAAVVGNFELVRRGADSIRELNQLALYAELPDVLDFVADRLAAKDHIGAQEAALKLHALLDGGPFLPLVDELIASLSPKQADGPEV</sequence>
<dbReference type="EMBL" id="JXUW01000024">
    <property type="protein sequence ID" value="KJE75990.1"/>
    <property type="molecule type" value="Genomic_DNA"/>
</dbReference>